<dbReference type="Proteomes" id="UP001165186">
    <property type="component" value="Unassembled WGS sequence"/>
</dbReference>
<sequence length="398" mass="44374">MQPCSAPAPALAQAPEDQDHLVVPCPNYISYTAQLLLTSSTLLAQVGSRAGMDQSRPAQSHDDLPSALPDWQHSLEDPPTSRWANVRVARTDWHPQPESSAAPSCSPELQEKKKKKKPGKLEALIRRRQDDNSSVPPRSLSPPSYHPTQESPRSAPAAQTSYPRCISGPVTMPSGAHPERRPSPLRVPHSSGRNYTTQAPTRTASSDYPLSPQYFSPVSPLDRPRSSSHASESLRSPRARTYPGAPWESSPHRAAQEQRRPSTTFDDDAELHQFAEATSGFDPFSPVRQRPLSQSLYREYYAPRASQPPQTTSYSQPIPQHPFQDRAPGITRSTSASLAQALRAMEEEEYGMPPEDEELPDYAQSQWEAQSHQRRAAARRAAELERQWMEARQRRGSR</sequence>
<evidence type="ECO:0000313" key="1">
    <source>
        <dbReference type="EMBL" id="GME25203.1"/>
    </source>
</evidence>
<protein>
    <submittedName>
        <fullName evidence="1">Histone-lysine n-methyltransferase 2d isoform x1</fullName>
    </submittedName>
</protein>
<keyword evidence="2" id="KW-1185">Reference proteome</keyword>
<name>A0ACB5RXA4_9PEZI</name>
<proteinExistence type="predicted"/>
<reference evidence="1" key="1">
    <citation type="submission" date="2024-09" db="EMBL/GenBank/DDBJ databases">
        <title>Draft Genome Sequences of Neofusicoccum parvum.</title>
        <authorList>
            <person name="Ashida A."/>
            <person name="Camagna M."/>
            <person name="Tanaka A."/>
            <person name="Takemoto D."/>
        </authorList>
    </citation>
    <scope>NUCLEOTIDE SEQUENCE</scope>
    <source>
        <strain evidence="1">PPO83</strain>
    </source>
</reference>
<gene>
    <name evidence="1" type="primary">g12719</name>
    <name evidence="1" type="ORF">NpPPO83_00012719</name>
</gene>
<organism evidence="1 2">
    <name type="scientific">Neofusicoccum parvum</name>
    <dbReference type="NCBI Taxonomy" id="310453"/>
    <lineage>
        <taxon>Eukaryota</taxon>
        <taxon>Fungi</taxon>
        <taxon>Dikarya</taxon>
        <taxon>Ascomycota</taxon>
        <taxon>Pezizomycotina</taxon>
        <taxon>Dothideomycetes</taxon>
        <taxon>Dothideomycetes incertae sedis</taxon>
        <taxon>Botryosphaeriales</taxon>
        <taxon>Botryosphaeriaceae</taxon>
        <taxon>Neofusicoccum</taxon>
    </lineage>
</organism>
<accession>A0ACB5RXA4</accession>
<evidence type="ECO:0000313" key="2">
    <source>
        <dbReference type="Proteomes" id="UP001165186"/>
    </source>
</evidence>
<dbReference type="EMBL" id="BSXG01000018">
    <property type="protein sequence ID" value="GME25203.1"/>
    <property type="molecule type" value="Genomic_DNA"/>
</dbReference>
<comment type="caution">
    <text evidence="1">The sequence shown here is derived from an EMBL/GenBank/DDBJ whole genome shotgun (WGS) entry which is preliminary data.</text>
</comment>